<keyword evidence="3" id="KW-0813">Transport</keyword>
<dbReference type="Proteomes" id="UP000001514">
    <property type="component" value="Unassembled WGS sequence"/>
</dbReference>
<dbReference type="HOGENOM" id="CLU_069712_1_3_1"/>
<dbReference type="SMART" id="SM00665">
    <property type="entry name" value="B561"/>
    <property type="match status" value="1"/>
</dbReference>
<evidence type="ECO:0000256" key="6">
    <source>
        <dbReference type="ARBA" id="ARBA00022723"/>
    </source>
</evidence>
<keyword evidence="14" id="KW-1185">Reference proteome</keyword>
<evidence type="ECO:0000256" key="9">
    <source>
        <dbReference type="ARBA" id="ARBA00023004"/>
    </source>
</evidence>
<keyword evidence="5 11" id="KW-0812">Transmembrane</keyword>
<feature type="transmembrane region" description="Helical" evidence="11">
    <location>
        <begin position="104"/>
        <end position="129"/>
    </location>
</feature>
<dbReference type="FunFam" id="1.20.120.1770:FF:000001">
    <property type="entry name" value="Cytochrome b reductase 1"/>
    <property type="match status" value="1"/>
</dbReference>
<comment type="cofactor">
    <cofactor evidence="1">
        <name>heme b</name>
        <dbReference type="ChEBI" id="CHEBI:60344"/>
    </cofactor>
</comment>
<dbReference type="eggNOG" id="KOG1619">
    <property type="taxonomic scope" value="Eukaryota"/>
</dbReference>
<dbReference type="EMBL" id="GL377628">
    <property type="protein sequence ID" value="EFJ14221.1"/>
    <property type="molecule type" value="Genomic_DNA"/>
</dbReference>
<dbReference type="STRING" id="88036.D8SMQ4"/>
<evidence type="ECO:0000259" key="12">
    <source>
        <dbReference type="PROSITE" id="PS50939"/>
    </source>
</evidence>
<comment type="subcellular location">
    <subcellularLocation>
        <location evidence="2">Membrane</location>
        <topology evidence="2">Multi-pass membrane protein</topology>
    </subcellularLocation>
</comment>
<feature type="non-terminal residue" evidence="13">
    <location>
        <position position="1"/>
    </location>
</feature>
<evidence type="ECO:0000313" key="14">
    <source>
        <dbReference type="Proteomes" id="UP000001514"/>
    </source>
</evidence>
<evidence type="ECO:0000256" key="8">
    <source>
        <dbReference type="ARBA" id="ARBA00022989"/>
    </source>
</evidence>
<feature type="domain" description="Cytochrome b561" evidence="12">
    <location>
        <begin position="1"/>
        <end position="173"/>
    </location>
</feature>
<dbReference type="Gene3D" id="1.20.120.1770">
    <property type="match status" value="1"/>
</dbReference>
<keyword evidence="9" id="KW-0408">Iron</keyword>
<keyword evidence="8 11" id="KW-1133">Transmembrane helix</keyword>
<evidence type="ECO:0000256" key="10">
    <source>
        <dbReference type="ARBA" id="ARBA00023136"/>
    </source>
</evidence>
<dbReference type="PROSITE" id="PS50939">
    <property type="entry name" value="CYTOCHROME_B561"/>
    <property type="match status" value="1"/>
</dbReference>
<keyword evidence="4" id="KW-0349">Heme</keyword>
<dbReference type="Gramene" id="EFJ14221">
    <property type="protein sequence ID" value="EFJ14221"/>
    <property type="gene ID" value="SELMODRAFT_17233"/>
</dbReference>
<evidence type="ECO:0000256" key="1">
    <source>
        <dbReference type="ARBA" id="ARBA00001970"/>
    </source>
</evidence>
<organism evidence="14">
    <name type="scientific">Selaginella moellendorffii</name>
    <name type="common">Spikemoss</name>
    <dbReference type="NCBI Taxonomy" id="88036"/>
    <lineage>
        <taxon>Eukaryota</taxon>
        <taxon>Viridiplantae</taxon>
        <taxon>Streptophyta</taxon>
        <taxon>Embryophyta</taxon>
        <taxon>Tracheophyta</taxon>
        <taxon>Lycopodiopsida</taxon>
        <taxon>Selaginellales</taxon>
        <taxon>Selaginellaceae</taxon>
        <taxon>Selaginella</taxon>
    </lineage>
</organism>
<feature type="transmembrane region" description="Helical" evidence="11">
    <location>
        <begin position="72"/>
        <end position="92"/>
    </location>
</feature>
<dbReference type="CDD" id="cd08766">
    <property type="entry name" value="Cyt_b561_ACYB-1_like"/>
    <property type="match status" value="1"/>
</dbReference>
<feature type="non-terminal residue" evidence="13">
    <location>
        <position position="173"/>
    </location>
</feature>
<dbReference type="OrthoDB" id="907479at2759"/>
<dbReference type="InterPro" id="IPR006593">
    <property type="entry name" value="Cyt_b561/ferric_Rdtase_TM"/>
</dbReference>
<accession>D8SMQ4</accession>
<dbReference type="GO" id="GO:0016491">
    <property type="term" value="F:oxidoreductase activity"/>
    <property type="evidence" value="ECO:0000318"/>
    <property type="project" value="GO_Central"/>
</dbReference>
<keyword evidence="6" id="KW-0479">Metal-binding</keyword>
<evidence type="ECO:0000313" key="13">
    <source>
        <dbReference type="EMBL" id="EFJ14221.1"/>
    </source>
</evidence>
<dbReference type="Pfam" id="PF03188">
    <property type="entry name" value="Cytochrom_B561"/>
    <property type="match status" value="1"/>
</dbReference>
<sequence>INHLLGIAALGLVCVWCGNVRGGLLWNSPNKDLLFNFHPVLMIAGFVFVHGQANLTYRTLTGSRNYKKAIHFLAQGLALVLGAVGFLAALKFHNDRGIDNFYSLHSWLGLTTMTLFVTQWTVGFVSFWYPGGSTAARSSILPWHIFSGIFLYTLSLVTAETGLLEKLTFLQTS</sequence>
<feature type="transmembrane region" description="Helical" evidence="11">
    <location>
        <begin position="33"/>
        <end position="51"/>
    </location>
</feature>
<protein>
    <recommendedName>
        <fullName evidence="12">Cytochrome b561 domain-containing protein</fullName>
    </recommendedName>
</protein>
<proteinExistence type="predicted"/>
<evidence type="ECO:0000256" key="4">
    <source>
        <dbReference type="ARBA" id="ARBA00022617"/>
    </source>
</evidence>
<dbReference type="PANTHER" id="PTHR10106">
    <property type="entry name" value="CYTOCHROME B561-RELATED"/>
    <property type="match status" value="1"/>
</dbReference>
<feature type="transmembrane region" description="Helical" evidence="11">
    <location>
        <begin position="141"/>
        <end position="159"/>
    </location>
</feature>
<dbReference type="InterPro" id="IPR043205">
    <property type="entry name" value="CYB561/CYBRD1-like"/>
</dbReference>
<evidence type="ECO:0000256" key="7">
    <source>
        <dbReference type="ARBA" id="ARBA00022982"/>
    </source>
</evidence>
<dbReference type="GO" id="GO:0046872">
    <property type="term" value="F:metal ion binding"/>
    <property type="evidence" value="ECO:0007669"/>
    <property type="project" value="UniProtKB-KW"/>
</dbReference>
<evidence type="ECO:0000256" key="2">
    <source>
        <dbReference type="ARBA" id="ARBA00004141"/>
    </source>
</evidence>
<dbReference type="GO" id="GO:0016020">
    <property type="term" value="C:membrane"/>
    <property type="evidence" value="ECO:0007669"/>
    <property type="project" value="UniProtKB-SubCell"/>
</dbReference>
<keyword evidence="7" id="KW-0249">Electron transport</keyword>
<gene>
    <name evidence="13" type="ORF">SELMODRAFT_17233</name>
</gene>
<dbReference type="PANTHER" id="PTHR10106:SF0">
    <property type="entry name" value="LD36721P"/>
    <property type="match status" value="1"/>
</dbReference>
<evidence type="ECO:0000256" key="11">
    <source>
        <dbReference type="SAM" id="Phobius"/>
    </source>
</evidence>
<dbReference type="InParanoid" id="D8SMQ4"/>
<evidence type="ECO:0000256" key="5">
    <source>
        <dbReference type="ARBA" id="ARBA00022692"/>
    </source>
</evidence>
<dbReference type="AlphaFoldDB" id="D8SMQ4"/>
<evidence type="ECO:0000256" key="3">
    <source>
        <dbReference type="ARBA" id="ARBA00022448"/>
    </source>
</evidence>
<reference evidence="13 14" key="1">
    <citation type="journal article" date="2011" name="Science">
        <title>The Selaginella genome identifies genetic changes associated with the evolution of vascular plants.</title>
        <authorList>
            <person name="Banks J.A."/>
            <person name="Nishiyama T."/>
            <person name="Hasebe M."/>
            <person name="Bowman J.L."/>
            <person name="Gribskov M."/>
            <person name="dePamphilis C."/>
            <person name="Albert V.A."/>
            <person name="Aono N."/>
            <person name="Aoyama T."/>
            <person name="Ambrose B.A."/>
            <person name="Ashton N.W."/>
            <person name="Axtell M.J."/>
            <person name="Barker E."/>
            <person name="Barker M.S."/>
            <person name="Bennetzen J.L."/>
            <person name="Bonawitz N.D."/>
            <person name="Chapple C."/>
            <person name="Cheng C."/>
            <person name="Correa L.G."/>
            <person name="Dacre M."/>
            <person name="DeBarry J."/>
            <person name="Dreyer I."/>
            <person name="Elias M."/>
            <person name="Engstrom E.M."/>
            <person name="Estelle M."/>
            <person name="Feng L."/>
            <person name="Finet C."/>
            <person name="Floyd S.K."/>
            <person name="Frommer W.B."/>
            <person name="Fujita T."/>
            <person name="Gramzow L."/>
            <person name="Gutensohn M."/>
            <person name="Harholt J."/>
            <person name="Hattori M."/>
            <person name="Heyl A."/>
            <person name="Hirai T."/>
            <person name="Hiwatashi Y."/>
            <person name="Ishikawa M."/>
            <person name="Iwata M."/>
            <person name="Karol K.G."/>
            <person name="Koehler B."/>
            <person name="Kolukisaoglu U."/>
            <person name="Kubo M."/>
            <person name="Kurata T."/>
            <person name="Lalonde S."/>
            <person name="Li K."/>
            <person name="Li Y."/>
            <person name="Litt A."/>
            <person name="Lyons E."/>
            <person name="Manning G."/>
            <person name="Maruyama T."/>
            <person name="Michael T.P."/>
            <person name="Mikami K."/>
            <person name="Miyazaki S."/>
            <person name="Morinaga S."/>
            <person name="Murata T."/>
            <person name="Mueller-Roeber B."/>
            <person name="Nelson D.R."/>
            <person name="Obara M."/>
            <person name="Oguri Y."/>
            <person name="Olmstead R.G."/>
            <person name="Onodera N."/>
            <person name="Petersen B.L."/>
            <person name="Pils B."/>
            <person name="Prigge M."/>
            <person name="Rensing S.A."/>
            <person name="Riano-Pachon D.M."/>
            <person name="Roberts A.W."/>
            <person name="Sato Y."/>
            <person name="Scheller H.V."/>
            <person name="Schulz B."/>
            <person name="Schulz C."/>
            <person name="Shakirov E.V."/>
            <person name="Shibagaki N."/>
            <person name="Shinohara N."/>
            <person name="Shippen D.E."/>
            <person name="Soerensen I."/>
            <person name="Sotooka R."/>
            <person name="Sugimoto N."/>
            <person name="Sugita M."/>
            <person name="Sumikawa N."/>
            <person name="Tanurdzic M."/>
            <person name="Theissen G."/>
            <person name="Ulvskov P."/>
            <person name="Wakazuki S."/>
            <person name="Weng J.K."/>
            <person name="Willats W.W."/>
            <person name="Wipf D."/>
            <person name="Wolf P.G."/>
            <person name="Yang L."/>
            <person name="Zimmer A.D."/>
            <person name="Zhu Q."/>
            <person name="Mitros T."/>
            <person name="Hellsten U."/>
            <person name="Loque D."/>
            <person name="Otillar R."/>
            <person name="Salamov A."/>
            <person name="Schmutz J."/>
            <person name="Shapiro H."/>
            <person name="Lindquist E."/>
            <person name="Lucas S."/>
            <person name="Rokhsar D."/>
            <person name="Grigoriev I.V."/>
        </authorList>
    </citation>
    <scope>NUCLEOTIDE SEQUENCE [LARGE SCALE GENOMIC DNA]</scope>
</reference>
<keyword evidence="10 11" id="KW-0472">Membrane</keyword>
<name>D8SMQ4_SELML</name>
<dbReference type="KEGG" id="smo:SELMODRAFT_17233"/>